<keyword evidence="7" id="KW-1185">Reference proteome</keyword>
<protein>
    <submittedName>
        <fullName evidence="6">Uncharacterized protein</fullName>
    </submittedName>
</protein>
<dbReference type="Proteomes" id="UP001044222">
    <property type="component" value="Chromosome 12"/>
</dbReference>
<dbReference type="PANTHER" id="PTHR15573">
    <property type="entry name" value="G-PROTEIN COUPLED RECEPTOR 160-RELATED"/>
    <property type="match status" value="1"/>
</dbReference>
<dbReference type="InterPro" id="IPR000276">
    <property type="entry name" value="GPCR_Rhodpsn"/>
</dbReference>
<name>A0A9D3RQL8_ANGAN</name>
<dbReference type="GO" id="GO:0004930">
    <property type="term" value="F:G protein-coupled receptor activity"/>
    <property type="evidence" value="ECO:0007669"/>
    <property type="project" value="InterPro"/>
</dbReference>
<feature type="transmembrane region" description="Helical" evidence="5">
    <location>
        <begin position="254"/>
        <end position="273"/>
    </location>
</feature>
<gene>
    <name evidence="6" type="ORF">ANANG_G00226130</name>
</gene>
<feature type="transmembrane region" description="Helical" evidence="5">
    <location>
        <begin position="30"/>
        <end position="51"/>
    </location>
</feature>
<comment type="subcellular location">
    <subcellularLocation>
        <location evidence="1">Membrane</location>
    </subcellularLocation>
</comment>
<evidence type="ECO:0000256" key="3">
    <source>
        <dbReference type="ARBA" id="ARBA00022989"/>
    </source>
</evidence>
<evidence type="ECO:0000256" key="4">
    <source>
        <dbReference type="ARBA" id="ARBA00023136"/>
    </source>
</evidence>
<reference evidence="6" key="1">
    <citation type="submission" date="2021-01" db="EMBL/GenBank/DDBJ databases">
        <title>A chromosome-scale assembly of European eel, Anguilla anguilla.</title>
        <authorList>
            <person name="Henkel C."/>
            <person name="Jong-Raadsen S.A."/>
            <person name="Dufour S."/>
            <person name="Weltzien F.-A."/>
            <person name="Palstra A.P."/>
            <person name="Pelster B."/>
            <person name="Spaink H.P."/>
            <person name="Van Den Thillart G.E."/>
            <person name="Jansen H."/>
            <person name="Zahm M."/>
            <person name="Klopp C."/>
            <person name="Cedric C."/>
            <person name="Louis A."/>
            <person name="Berthelot C."/>
            <person name="Parey E."/>
            <person name="Roest Crollius H."/>
            <person name="Montfort J."/>
            <person name="Robinson-Rechavi M."/>
            <person name="Bucao C."/>
            <person name="Bouchez O."/>
            <person name="Gislard M."/>
            <person name="Lluch J."/>
            <person name="Milhes M."/>
            <person name="Lampietro C."/>
            <person name="Lopez Roques C."/>
            <person name="Donnadieu C."/>
            <person name="Braasch I."/>
            <person name="Desvignes T."/>
            <person name="Postlethwait J."/>
            <person name="Bobe J."/>
            <person name="Guiguen Y."/>
            <person name="Dirks R."/>
        </authorList>
    </citation>
    <scope>NUCLEOTIDE SEQUENCE</scope>
    <source>
        <strain evidence="6">Tag_6206</strain>
        <tissue evidence="6">Liver</tissue>
    </source>
</reference>
<accession>A0A9D3RQL8</accession>
<dbReference type="EMBL" id="JAFIRN010000012">
    <property type="protein sequence ID" value="KAG5838676.1"/>
    <property type="molecule type" value="Genomic_DNA"/>
</dbReference>
<feature type="transmembrane region" description="Helical" evidence="5">
    <location>
        <begin position="138"/>
        <end position="157"/>
    </location>
</feature>
<dbReference type="GO" id="GO:0005886">
    <property type="term" value="C:plasma membrane"/>
    <property type="evidence" value="ECO:0007669"/>
    <property type="project" value="TreeGrafter"/>
</dbReference>
<sequence>MLRCNGSGWKMLAVLETLAWDGSSLQDNGLQYLAIMVFKVWLNACCLAFCGRSLRRSLVGVCGISLCLADALLLAAMAGSWALRGRVGASASLCFAMSHASTVYSLLPVPFLLLGALDYAGSLVHGGHSGRPLTPGRALCYCTQVLSVWALAGLYSYRCTISQAIRVSEQEQTELVCMVQYSSVVTYFCTGLCLAVPCVLLFYCHREPRLFKAVLACPRQCVCAPLPAPWRKVPFGPAPLRGHREAQQEGRPDVPLLLSLTLGFAWTWAPYLVLNTVAMLLNMAVPSHLTVNVMWLLCANSLLTGATLWYRRKEAGPCGDLLGDTCAWSHYWHHGNGGVETSLQEKLPHDIYTLSDSSTTERLLPI</sequence>
<keyword evidence="2 5" id="KW-0812">Transmembrane</keyword>
<evidence type="ECO:0000256" key="2">
    <source>
        <dbReference type="ARBA" id="ARBA00022692"/>
    </source>
</evidence>
<comment type="caution">
    <text evidence="6">The sequence shown here is derived from an EMBL/GenBank/DDBJ whole genome shotgun (WGS) entry which is preliminary data.</text>
</comment>
<dbReference type="GO" id="GO:0043235">
    <property type="term" value="C:receptor complex"/>
    <property type="evidence" value="ECO:0007669"/>
    <property type="project" value="TreeGrafter"/>
</dbReference>
<feature type="transmembrane region" description="Helical" evidence="5">
    <location>
        <begin position="293"/>
        <end position="310"/>
    </location>
</feature>
<dbReference type="InterPro" id="IPR042353">
    <property type="entry name" value="GPR160"/>
</dbReference>
<dbReference type="Pfam" id="PF00001">
    <property type="entry name" value="7tm_1"/>
    <property type="match status" value="1"/>
</dbReference>
<feature type="transmembrane region" description="Helical" evidence="5">
    <location>
        <begin position="184"/>
        <end position="203"/>
    </location>
</feature>
<evidence type="ECO:0000313" key="7">
    <source>
        <dbReference type="Proteomes" id="UP001044222"/>
    </source>
</evidence>
<dbReference type="Gene3D" id="1.20.1070.10">
    <property type="entry name" value="Rhodopsin 7-helix transmembrane proteins"/>
    <property type="match status" value="1"/>
</dbReference>
<organism evidence="6 7">
    <name type="scientific">Anguilla anguilla</name>
    <name type="common">European freshwater eel</name>
    <name type="synonym">Muraena anguilla</name>
    <dbReference type="NCBI Taxonomy" id="7936"/>
    <lineage>
        <taxon>Eukaryota</taxon>
        <taxon>Metazoa</taxon>
        <taxon>Chordata</taxon>
        <taxon>Craniata</taxon>
        <taxon>Vertebrata</taxon>
        <taxon>Euteleostomi</taxon>
        <taxon>Actinopterygii</taxon>
        <taxon>Neopterygii</taxon>
        <taxon>Teleostei</taxon>
        <taxon>Anguilliformes</taxon>
        <taxon>Anguillidae</taxon>
        <taxon>Anguilla</taxon>
    </lineage>
</organism>
<evidence type="ECO:0000256" key="1">
    <source>
        <dbReference type="ARBA" id="ARBA00004370"/>
    </source>
</evidence>
<keyword evidence="3 5" id="KW-1133">Transmembrane helix</keyword>
<proteinExistence type="predicted"/>
<keyword evidence="4 5" id="KW-0472">Membrane</keyword>
<evidence type="ECO:0000256" key="5">
    <source>
        <dbReference type="SAM" id="Phobius"/>
    </source>
</evidence>
<feature type="transmembrane region" description="Helical" evidence="5">
    <location>
        <begin position="58"/>
        <end position="83"/>
    </location>
</feature>
<feature type="transmembrane region" description="Helical" evidence="5">
    <location>
        <begin position="103"/>
        <end position="126"/>
    </location>
</feature>
<evidence type="ECO:0000313" key="6">
    <source>
        <dbReference type="EMBL" id="KAG5838676.1"/>
    </source>
</evidence>
<dbReference type="PANTHER" id="PTHR15573:SF0">
    <property type="entry name" value="G-PROTEIN COUPLED RECEPTOR 160-RELATED"/>
    <property type="match status" value="1"/>
</dbReference>
<dbReference type="AlphaFoldDB" id="A0A9D3RQL8"/>